<reference evidence="6 7" key="1">
    <citation type="journal article" date="2018" name="Nat. Biotechnol.">
        <title>A standardized bacterial taxonomy based on genome phylogeny substantially revises the tree of life.</title>
        <authorList>
            <person name="Parks D.H."/>
            <person name="Chuvochina M."/>
            <person name="Waite D.W."/>
            <person name="Rinke C."/>
            <person name="Skarshewski A."/>
            <person name="Chaumeil P.A."/>
            <person name="Hugenholtz P."/>
        </authorList>
    </citation>
    <scope>NUCLEOTIDE SEQUENCE [LARGE SCALE GENOMIC DNA]</scope>
    <source>
        <strain evidence="6">UBA10045</strain>
    </source>
</reference>
<evidence type="ECO:0000313" key="6">
    <source>
        <dbReference type="EMBL" id="HCM32176.1"/>
    </source>
</evidence>
<dbReference type="InterPro" id="IPR006665">
    <property type="entry name" value="OmpA-like"/>
</dbReference>
<organism evidence="6 7">
    <name type="scientific">Acinetobacter radioresistens</name>
    <dbReference type="NCBI Taxonomy" id="40216"/>
    <lineage>
        <taxon>Bacteria</taxon>
        <taxon>Pseudomonadati</taxon>
        <taxon>Pseudomonadota</taxon>
        <taxon>Gammaproteobacteria</taxon>
        <taxon>Moraxellales</taxon>
        <taxon>Moraxellaceae</taxon>
        <taxon>Acinetobacter</taxon>
    </lineage>
</organism>
<dbReference type="GO" id="GO:0009279">
    <property type="term" value="C:cell outer membrane"/>
    <property type="evidence" value="ECO:0007669"/>
    <property type="project" value="UniProtKB-SubCell"/>
</dbReference>
<dbReference type="PRINTS" id="PR01021">
    <property type="entry name" value="OMPADOMAIN"/>
</dbReference>
<dbReference type="PRINTS" id="PR01023">
    <property type="entry name" value="NAFLGMOTY"/>
</dbReference>
<dbReference type="PANTHER" id="PTHR30329">
    <property type="entry name" value="STATOR ELEMENT OF FLAGELLAR MOTOR COMPLEX"/>
    <property type="match status" value="1"/>
</dbReference>
<dbReference type="EMBL" id="DPXL01000157">
    <property type="protein sequence ID" value="HCM32176.1"/>
    <property type="molecule type" value="Genomic_DNA"/>
</dbReference>
<feature type="domain" description="OmpA-like" evidence="5">
    <location>
        <begin position="353"/>
        <end position="470"/>
    </location>
</feature>
<dbReference type="InterPro" id="IPR006664">
    <property type="entry name" value="OMP_bac"/>
</dbReference>
<accession>A0A3D3G2C0</accession>
<dbReference type="SUPFAM" id="SSF103088">
    <property type="entry name" value="OmpA-like"/>
    <property type="match status" value="1"/>
</dbReference>
<evidence type="ECO:0000256" key="3">
    <source>
        <dbReference type="ARBA" id="ARBA00023237"/>
    </source>
</evidence>
<dbReference type="AlphaFoldDB" id="A0A3D3G2C0"/>
<sequence length="486" mass="52988">MMSINFIELLRQKVSAIVLEGETTYLVEKSDALAQFYPVLLAILKARPELIPSLENQLNPTLNELFGHHVALKEQFLNQVSGSIPHLETERILNQSITPTMAVLIEEAGSPDPEAIRHLLYTHQDIILAVLPHWAMALLAGLGINPAAGETLYQAPREPDPVIIEDRRTNLLWPLIGIVVLAILAALMLRACDDDQETDQQAVVNGTQPAYFQLTTGDEGELITCQIRISDLKYVDILQGEVKYTFSHPTGCGVDTQSIYHASFMNQDALPSVLKIVQGVPNSSITWTGKEINIQSSRNGDAQSLVSQIRLLVPDMTITTQQLVASNPQPTHAGVTDAERTLSQINPDNIKPLDIATALNLEVIHFASGSAQVPDVNKPILDQAAALLQRVPNVVVTVKGHTDAEGSEAVNNNLSVQRAQAVVNYLVSRGVSPSKLQALGYGQDQPVTDNATSQGKFQNRRIEFEILNTDTGVVREVNEQGVKPAS</sequence>
<name>A0A3D3G2C0_ACIRA</name>
<dbReference type="Proteomes" id="UP000262257">
    <property type="component" value="Unassembled WGS sequence"/>
</dbReference>
<gene>
    <name evidence="6" type="ORF">DIC32_12510</name>
</gene>
<evidence type="ECO:0000259" key="5">
    <source>
        <dbReference type="PROSITE" id="PS51123"/>
    </source>
</evidence>
<dbReference type="InterPro" id="IPR050330">
    <property type="entry name" value="Bact_OuterMem_StrucFunc"/>
</dbReference>
<keyword evidence="2 4" id="KW-0472">Membrane</keyword>
<dbReference type="CDD" id="cd07185">
    <property type="entry name" value="OmpA_C-like"/>
    <property type="match status" value="1"/>
</dbReference>
<evidence type="ECO:0000313" key="7">
    <source>
        <dbReference type="Proteomes" id="UP000262257"/>
    </source>
</evidence>
<dbReference type="PROSITE" id="PS51123">
    <property type="entry name" value="OMPA_2"/>
    <property type="match status" value="1"/>
</dbReference>
<comment type="caution">
    <text evidence="6">The sequence shown here is derived from an EMBL/GenBank/DDBJ whole genome shotgun (WGS) entry which is preliminary data.</text>
</comment>
<dbReference type="PANTHER" id="PTHR30329:SF21">
    <property type="entry name" value="LIPOPROTEIN YIAD-RELATED"/>
    <property type="match status" value="1"/>
</dbReference>
<proteinExistence type="predicted"/>
<evidence type="ECO:0000256" key="1">
    <source>
        <dbReference type="ARBA" id="ARBA00004442"/>
    </source>
</evidence>
<evidence type="ECO:0000256" key="4">
    <source>
        <dbReference type="PROSITE-ProRule" id="PRU00473"/>
    </source>
</evidence>
<dbReference type="Gene3D" id="3.30.1330.60">
    <property type="entry name" value="OmpA-like domain"/>
    <property type="match status" value="1"/>
</dbReference>
<evidence type="ECO:0000256" key="2">
    <source>
        <dbReference type="ARBA" id="ARBA00023136"/>
    </source>
</evidence>
<dbReference type="Pfam" id="PF00691">
    <property type="entry name" value="OmpA"/>
    <property type="match status" value="1"/>
</dbReference>
<dbReference type="RefSeq" id="WP_284908740.1">
    <property type="nucleotide sequence ID" value="NZ_JASPBZ010000008.1"/>
</dbReference>
<keyword evidence="3" id="KW-0998">Cell outer membrane</keyword>
<dbReference type="InterPro" id="IPR036737">
    <property type="entry name" value="OmpA-like_sf"/>
</dbReference>
<comment type="subcellular location">
    <subcellularLocation>
        <location evidence="1">Cell outer membrane</location>
    </subcellularLocation>
</comment>
<protein>
    <recommendedName>
        <fullName evidence="5">OmpA-like domain-containing protein</fullName>
    </recommendedName>
</protein>